<keyword evidence="2" id="KW-1185">Reference proteome</keyword>
<name>A0AAV4PAE5_CAEEX</name>
<organism evidence="1 2">
    <name type="scientific">Caerostris extrusa</name>
    <name type="common">Bark spider</name>
    <name type="synonym">Caerostris bankana</name>
    <dbReference type="NCBI Taxonomy" id="172846"/>
    <lineage>
        <taxon>Eukaryota</taxon>
        <taxon>Metazoa</taxon>
        <taxon>Ecdysozoa</taxon>
        <taxon>Arthropoda</taxon>
        <taxon>Chelicerata</taxon>
        <taxon>Arachnida</taxon>
        <taxon>Araneae</taxon>
        <taxon>Araneomorphae</taxon>
        <taxon>Entelegynae</taxon>
        <taxon>Araneoidea</taxon>
        <taxon>Araneidae</taxon>
        <taxon>Caerostris</taxon>
    </lineage>
</organism>
<dbReference type="EMBL" id="BPLR01004176">
    <property type="protein sequence ID" value="GIX92973.1"/>
    <property type="molecule type" value="Genomic_DNA"/>
</dbReference>
<gene>
    <name evidence="1" type="ORF">CEXT_137871</name>
</gene>
<proteinExistence type="predicted"/>
<dbReference type="AlphaFoldDB" id="A0AAV4PAE5"/>
<sequence>MRLPIDSSTSTLDRHSTLSENFKMFLWCDKLANDLVRGMPVISEPAVNCYLRSGVVTNNPFLPPGFSKHGPNPLGPPLSYPQEVSRGSAIIKSKLFPPEDIGDTGSLMHLPIQWCL</sequence>
<protein>
    <submittedName>
        <fullName evidence="1">Uncharacterized protein</fullName>
    </submittedName>
</protein>
<reference evidence="1 2" key="1">
    <citation type="submission" date="2021-06" db="EMBL/GenBank/DDBJ databases">
        <title>Caerostris extrusa draft genome.</title>
        <authorList>
            <person name="Kono N."/>
            <person name="Arakawa K."/>
        </authorList>
    </citation>
    <scope>NUCLEOTIDE SEQUENCE [LARGE SCALE GENOMIC DNA]</scope>
</reference>
<dbReference type="Proteomes" id="UP001054945">
    <property type="component" value="Unassembled WGS sequence"/>
</dbReference>
<comment type="caution">
    <text evidence="1">The sequence shown here is derived from an EMBL/GenBank/DDBJ whole genome shotgun (WGS) entry which is preliminary data.</text>
</comment>
<evidence type="ECO:0000313" key="1">
    <source>
        <dbReference type="EMBL" id="GIX92973.1"/>
    </source>
</evidence>
<accession>A0AAV4PAE5</accession>
<evidence type="ECO:0000313" key="2">
    <source>
        <dbReference type="Proteomes" id="UP001054945"/>
    </source>
</evidence>